<evidence type="ECO:0000256" key="3">
    <source>
        <dbReference type="ARBA" id="ARBA00022729"/>
    </source>
</evidence>
<keyword evidence="3" id="KW-0732">Signal</keyword>
<dbReference type="Pfam" id="PF01297">
    <property type="entry name" value="ZnuA"/>
    <property type="match status" value="1"/>
</dbReference>
<evidence type="ECO:0000313" key="5">
    <source>
        <dbReference type="EMBL" id="ALA56748.1"/>
    </source>
</evidence>
<evidence type="ECO:0000256" key="1">
    <source>
        <dbReference type="ARBA" id="ARBA00011028"/>
    </source>
</evidence>
<keyword evidence="2 4" id="KW-0813">Transport</keyword>
<name>A0A0K2G717_NITMO</name>
<protein>
    <submittedName>
        <fullName evidence="5">Putative Manganese transport system, periplasmic binding component</fullName>
    </submittedName>
</protein>
<organism evidence="5 6">
    <name type="scientific">Nitrospira moscoviensis</name>
    <dbReference type="NCBI Taxonomy" id="42253"/>
    <lineage>
        <taxon>Bacteria</taxon>
        <taxon>Pseudomonadati</taxon>
        <taxon>Nitrospirota</taxon>
        <taxon>Nitrospiria</taxon>
        <taxon>Nitrospirales</taxon>
        <taxon>Nitrospiraceae</taxon>
        <taxon>Nitrospira</taxon>
    </lineage>
</organism>
<dbReference type="InterPro" id="IPR050492">
    <property type="entry name" value="Bact_metal-bind_prot9"/>
</dbReference>
<dbReference type="InterPro" id="IPR006127">
    <property type="entry name" value="ZnuA-like"/>
</dbReference>
<evidence type="ECO:0000256" key="4">
    <source>
        <dbReference type="RuleBase" id="RU003512"/>
    </source>
</evidence>
<comment type="similarity">
    <text evidence="1 4">Belongs to the bacterial solute-binding protein 9 family.</text>
</comment>
<dbReference type="InterPro" id="IPR006129">
    <property type="entry name" value="AdhesinB"/>
</dbReference>
<dbReference type="GO" id="GO:0030001">
    <property type="term" value="P:metal ion transport"/>
    <property type="evidence" value="ECO:0007669"/>
    <property type="project" value="InterPro"/>
</dbReference>
<dbReference type="EMBL" id="CP011801">
    <property type="protein sequence ID" value="ALA56748.1"/>
    <property type="molecule type" value="Genomic_DNA"/>
</dbReference>
<proteinExistence type="inferred from homology"/>
<dbReference type="Proteomes" id="UP000069205">
    <property type="component" value="Chromosome"/>
</dbReference>
<dbReference type="PATRIC" id="fig|42253.5.peg.298"/>
<dbReference type="Gene3D" id="3.40.50.1980">
    <property type="entry name" value="Nitrogenase molybdenum iron protein domain"/>
    <property type="match status" value="2"/>
</dbReference>
<dbReference type="PRINTS" id="PR00691">
    <property type="entry name" value="ADHESINB"/>
</dbReference>
<dbReference type="PANTHER" id="PTHR42953">
    <property type="entry name" value="HIGH-AFFINITY ZINC UPTAKE SYSTEM PROTEIN ZNUA-RELATED"/>
    <property type="match status" value="1"/>
</dbReference>
<dbReference type="GO" id="GO:0007155">
    <property type="term" value="P:cell adhesion"/>
    <property type="evidence" value="ECO:0007669"/>
    <property type="project" value="InterPro"/>
</dbReference>
<dbReference type="KEGG" id="nmv:NITMOv2_0310"/>
<keyword evidence="6" id="KW-1185">Reference proteome</keyword>
<sequence length="314" mass="34545">MLRSAPMFSVRSAGQRVTPLLIALVMFAGIIPPAVAQEPVNIVVTIPVLKDLTEQVGKGHVRVTSLLSGYENEHTYSPKPSDLVAVRKARLLFEVGVGLEVWVSSLVKNAGTPSLRVVTTSQGIGLVRDQLDDHHQTGEDRKAAGNPHIWLDPENAAIMLRHITEALIAADPAHAADFRNNQAAYLQQLDRLVRDLSIRVRQVSDRRFIAHHPAWPYLARRFGFEIAGVIQLQSGTEPSALHLQSLIARIKKERIKVIVSEVQLSQKIPDLLAKETKARVVVLTTLPGGVPGTGTYLDMLRYNVLQLCNALETT</sequence>
<gene>
    <name evidence="5" type="ORF">NITMOv2_0310</name>
</gene>
<dbReference type="STRING" id="42253.NITMOv2_0310"/>
<evidence type="ECO:0000256" key="2">
    <source>
        <dbReference type="ARBA" id="ARBA00022448"/>
    </source>
</evidence>
<accession>A0A0K2G717</accession>
<dbReference type="InterPro" id="IPR006128">
    <property type="entry name" value="Lipoprotein_PsaA-like"/>
</dbReference>
<dbReference type="GO" id="GO:0046872">
    <property type="term" value="F:metal ion binding"/>
    <property type="evidence" value="ECO:0007669"/>
    <property type="project" value="InterPro"/>
</dbReference>
<dbReference type="PANTHER" id="PTHR42953:SF3">
    <property type="entry name" value="HIGH-AFFINITY ZINC UPTAKE SYSTEM PROTEIN ZNUA"/>
    <property type="match status" value="1"/>
</dbReference>
<reference evidence="5 6" key="1">
    <citation type="journal article" date="2015" name="Proc. Natl. Acad. Sci. U.S.A.">
        <title>Expanded metabolic versatility of ubiquitous nitrite-oxidizing bacteria from the genus Nitrospira.</title>
        <authorList>
            <person name="Koch H."/>
            <person name="Lucker S."/>
            <person name="Albertsen M."/>
            <person name="Kitzinger K."/>
            <person name="Herbold C."/>
            <person name="Spieck E."/>
            <person name="Nielsen P.H."/>
            <person name="Wagner M."/>
            <person name="Daims H."/>
        </authorList>
    </citation>
    <scope>NUCLEOTIDE SEQUENCE [LARGE SCALE GENOMIC DNA]</scope>
    <source>
        <strain evidence="5 6">NSP M-1</strain>
    </source>
</reference>
<dbReference type="OrthoDB" id="9810636at2"/>
<dbReference type="SUPFAM" id="SSF53807">
    <property type="entry name" value="Helical backbone' metal receptor"/>
    <property type="match status" value="1"/>
</dbReference>
<dbReference type="PRINTS" id="PR00690">
    <property type="entry name" value="ADHESNFAMILY"/>
</dbReference>
<dbReference type="AlphaFoldDB" id="A0A0K2G717"/>
<evidence type="ECO:0000313" key="6">
    <source>
        <dbReference type="Proteomes" id="UP000069205"/>
    </source>
</evidence>
<dbReference type="RefSeq" id="WP_083447662.1">
    <property type="nucleotide sequence ID" value="NZ_CP011801.1"/>
</dbReference>